<proteinExistence type="predicted"/>
<organism evidence="1">
    <name type="scientific">Bracon brevicornis</name>
    <dbReference type="NCBI Taxonomy" id="1563983"/>
    <lineage>
        <taxon>Eukaryota</taxon>
        <taxon>Metazoa</taxon>
        <taxon>Ecdysozoa</taxon>
        <taxon>Arthropoda</taxon>
        <taxon>Hexapoda</taxon>
        <taxon>Insecta</taxon>
        <taxon>Pterygota</taxon>
        <taxon>Neoptera</taxon>
        <taxon>Endopterygota</taxon>
        <taxon>Hymenoptera</taxon>
        <taxon>Apocrita</taxon>
        <taxon>Ichneumonoidea</taxon>
        <taxon>Braconidae</taxon>
        <taxon>Braconinae</taxon>
        <taxon>Bracon</taxon>
    </lineage>
</organism>
<dbReference type="EMBL" id="CADCXW020000339">
    <property type="protein sequence ID" value="CAD1572473.1"/>
    <property type="molecule type" value="Genomic_DNA"/>
</dbReference>
<evidence type="ECO:0000313" key="1">
    <source>
        <dbReference type="EMBL" id="CAD1572473.1"/>
    </source>
</evidence>
<dbReference type="AlphaFoldDB" id="A0A6V7L8K5"/>
<accession>A0A6V7L8K5</accession>
<sequence length="167" mass="18496">MGNHIFLKSNDLRSRTAFSVDTGTTASVIKVGRLKPSFSMVKKTVLLQGMGTLGKVLIYSRNGPKGLSHESRVVPNDSPCVGGILGNKFLEAKHLDVEINVGEYLLLDGMQWDLRRAQILDQRGVTGVWTHAFLPQNPGCFEESRDNRGEDRVWNRGRSCPKCRNAG</sequence>
<gene>
    <name evidence="1" type="ORF">BBRV_LOCUS99563</name>
</gene>
<reference evidence="1" key="1">
    <citation type="submission" date="2020-07" db="EMBL/GenBank/DDBJ databases">
        <authorList>
            <person name="Ferguson B K."/>
        </authorList>
    </citation>
    <scope>NUCLEOTIDE SEQUENCE</scope>
    <source>
        <strain evidence="1">L06</strain>
    </source>
</reference>
<protein>
    <submittedName>
        <fullName evidence="1">Uncharacterized protein</fullName>
    </submittedName>
</protein>
<name>A0A6V7L8K5_9HYME</name>